<organism evidence="2 3">
    <name type="scientific">Rhizopus delemar (strain RA 99-880 / ATCC MYA-4621 / FGSC 9543 / NRRL 43880)</name>
    <name type="common">Mucormycosis agent</name>
    <name type="synonym">Rhizopus arrhizus var. delemar</name>
    <dbReference type="NCBI Taxonomy" id="246409"/>
    <lineage>
        <taxon>Eukaryota</taxon>
        <taxon>Fungi</taxon>
        <taxon>Fungi incertae sedis</taxon>
        <taxon>Mucoromycota</taxon>
        <taxon>Mucoromycotina</taxon>
        <taxon>Mucoromycetes</taxon>
        <taxon>Mucorales</taxon>
        <taxon>Mucorineae</taxon>
        <taxon>Rhizopodaceae</taxon>
        <taxon>Rhizopus</taxon>
    </lineage>
</organism>
<dbReference type="GeneID" id="93607555"/>
<dbReference type="RefSeq" id="XP_067511275.1">
    <property type="nucleotide sequence ID" value="XM_067655174.1"/>
</dbReference>
<evidence type="ECO:0000256" key="1">
    <source>
        <dbReference type="SAM" id="MobiDB-lite"/>
    </source>
</evidence>
<dbReference type="Proteomes" id="UP000009138">
    <property type="component" value="Unassembled WGS sequence"/>
</dbReference>
<accession>I1BI49</accession>
<feature type="region of interest" description="Disordered" evidence="1">
    <location>
        <begin position="1"/>
        <end position="21"/>
    </location>
</feature>
<evidence type="ECO:0000313" key="3">
    <source>
        <dbReference type="Proteomes" id="UP000009138"/>
    </source>
</evidence>
<sequence length="73" mass="8305">MKKDSKNHPLGSKTKKNISMSSVVTNPRAIFRERVEVRGTVFDDEGDRAQKESGIWWASGKAKRKQTERNVVC</sequence>
<evidence type="ECO:0000313" key="2">
    <source>
        <dbReference type="EMBL" id="EIE75879.1"/>
    </source>
</evidence>
<dbReference type="InParanoid" id="I1BI49"/>
<proteinExistence type="predicted"/>
<dbReference type="AlphaFoldDB" id="I1BI49"/>
<protein>
    <submittedName>
        <fullName evidence="2">Uncharacterized protein</fullName>
    </submittedName>
</protein>
<reference evidence="2 3" key="1">
    <citation type="journal article" date="2009" name="PLoS Genet.">
        <title>Genomic analysis of the basal lineage fungus Rhizopus oryzae reveals a whole-genome duplication.</title>
        <authorList>
            <person name="Ma L.-J."/>
            <person name="Ibrahim A.S."/>
            <person name="Skory C."/>
            <person name="Grabherr M.G."/>
            <person name="Burger G."/>
            <person name="Butler M."/>
            <person name="Elias M."/>
            <person name="Idnurm A."/>
            <person name="Lang B.F."/>
            <person name="Sone T."/>
            <person name="Abe A."/>
            <person name="Calvo S.E."/>
            <person name="Corrochano L.M."/>
            <person name="Engels R."/>
            <person name="Fu J."/>
            <person name="Hansberg W."/>
            <person name="Kim J.-M."/>
            <person name="Kodira C.D."/>
            <person name="Koehrsen M.J."/>
            <person name="Liu B."/>
            <person name="Miranda-Saavedra D."/>
            <person name="O'Leary S."/>
            <person name="Ortiz-Castellanos L."/>
            <person name="Poulter R."/>
            <person name="Rodriguez-Romero J."/>
            <person name="Ruiz-Herrera J."/>
            <person name="Shen Y.-Q."/>
            <person name="Zeng Q."/>
            <person name="Galagan J."/>
            <person name="Birren B.W."/>
            <person name="Cuomo C.A."/>
            <person name="Wickes B.L."/>
        </authorList>
    </citation>
    <scope>NUCLEOTIDE SEQUENCE [LARGE SCALE GENOMIC DNA]</scope>
    <source>
        <strain evidence="3">RA 99-880 / ATCC MYA-4621 / FGSC 9543 / NRRL 43880</strain>
    </source>
</reference>
<dbReference type="VEuPathDB" id="FungiDB:RO3G_00583"/>
<name>I1BI49_RHIO9</name>
<dbReference type="EMBL" id="CH476732">
    <property type="protein sequence ID" value="EIE75879.1"/>
    <property type="molecule type" value="Genomic_DNA"/>
</dbReference>
<keyword evidence="3" id="KW-1185">Reference proteome</keyword>
<gene>
    <name evidence="2" type="ORF">RO3G_00583</name>
</gene>